<evidence type="ECO:0000313" key="1">
    <source>
        <dbReference type="EMBL" id="KKN42840.1"/>
    </source>
</evidence>
<protein>
    <submittedName>
        <fullName evidence="1">Uncharacterized protein</fullName>
    </submittedName>
</protein>
<dbReference type="EMBL" id="LAZR01001554">
    <property type="protein sequence ID" value="KKN42840.1"/>
    <property type="molecule type" value="Genomic_DNA"/>
</dbReference>
<sequence>MAKKKSPKNLDLTVLKNQYKEETGKNAVYCVESLQKHFKNGENNIKFKIK</sequence>
<name>A0A0F9QFK6_9ZZZZ</name>
<gene>
    <name evidence="1" type="ORF">LCGC14_0709230</name>
</gene>
<comment type="caution">
    <text evidence="1">The sequence shown here is derived from an EMBL/GenBank/DDBJ whole genome shotgun (WGS) entry which is preliminary data.</text>
</comment>
<proteinExistence type="predicted"/>
<organism evidence="1">
    <name type="scientific">marine sediment metagenome</name>
    <dbReference type="NCBI Taxonomy" id="412755"/>
    <lineage>
        <taxon>unclassified sequences</taxon>
        <taxon>metagenomes</taxon>
        <taxon>ecological metagenomes</taxon>
    </lineage>
</organism>
<accession>A0A0F9QFK6</accession>
<reference evidence="1" key="1">
    <citation type="journal article" date="2015" name="Nature">
        <title>Complex archaea that bridge the gap between prokaryotes and eukaryotes.</title>
        <authorList>
            <person name="Spang A."/>
            <person name="Saw J.H."/>
            <person name="Jorgensen S.L."/>
            <person name="Zaremba-Niedzwiedzka K."/>
            <person name="Martijn J."/>
            <person name="Lind A.E."/>
            <person name="van Eijk R."/>
            <person name="Schleper C."/>
            <person name="Guy L."/>
            <person name="Ettema T.J."/>
        </authorList>
    </citation>
    <scope>NUCLEOTIDE SEQUENCE</scope>
</reference>
<dbReference type="AlphaFoldDB" id="A0A0F9QFK6"/>